<name>A0A9P4PKP7_9PLEO</name>
<gene>
    <name evidence="2" type="ORF">P171DRAFT_429816</name>
</gene>
<dbReference type="InterPro" id="IPR010730">
    <property type="entry name" value="HET"/>
</dbReference>
<keyword evidence="3" id="KW-1185">Reference proteome</keyword>
<dbReference type="Proteomes" id="UP000799764">
    <property type="component" value="Unassembled WGS sequence"/>
</dbReference>
<organism evidence="2 3">
    <name type="scientific">Karstenula rhodostoma CBS 690.94</name>
    <dbReference type="NCBI Taxonomy" id="1392251"/>
    <lineage>
        <taxon>Eukaryota</taxon>
        <taxon>Fungi</taxon>
        <taxon>Dikarya</taxon>
        <taxon>Ascomycota</taxon>
        <taxon>Pezizomycotina</taxon>
        <taxon>Dothideomycetes</taxon>
        <taxon>Pleosporomycetidae</taxon>
        <taxon>Pleosporales</taxon>
        <taxon>Massarineae</taxon>
        <taxon>Didymosphaeriaceae</taxon>
        <taxon>Karstenula</taxon>
    </lineage>
</organism>
<protein>
    <recommendedName>
        <fullName evidence="1">Heterokaryon incompatibility domain-containing protein</fullName>
    </recommendedName>
</protein>
<evidence type="ECO:0000259" key="1">
    <source>
        <dbReference type="Pfam" id="PF06985"/>
    </source>
</evidence>
<dbReference type="PANTHER" id="PTHR24148:SF64">
    <property type="entry name" value="HETEROKARYON INCOMPATIBILITY DOMAIN-CONTAINING PROTEIN"/>
    <property type="match status" value="1"/>
</dbReference>
<accession>A0A9P4PKP7</accession>
<dbReference type="PANTHER" id="PTHR24148">
    <property type="entry name" value="ANKYRIN REPEAT DOMAIN-CONTAINING PROTEIN 39 HOMOLOG-RELATED"/>
    <property type="match status" value="1"/>
</dbReference>
<reference evidence="2" key="1">
    <citation type="journal article" date="2020" name="Stud. Mycol.">
        <title>101 Dothideomycetes genomes: a test case for predicting lifestyles and emergence of pathogens.</title>
        <authorList>
            <person name="Haridas S."/>
            <person name="Albert R."/>
            <person name="Binder M."/>
            <person name="Bloem J."/>
            <person name="Labutti K."/>
            <person name="Salamov A."/>
            <person name="Andreopoulos B."/>
            <person name="Baker S."/>
            <person name="Barry K."/>
            <person name="Bills G."/>
            <person name="Bluhm B."/>
            <person name="Cannon C."/>
            <person name="Castanera R."/>
            <person name="Culley D."/>
            <person name="Daum C."/>
            <person name="Ezra D."/>
            <person name="Gonzalez J."/>
            <person name="Henrissat B."/>
            <person name="Kuo A."/>
            <person name="Liang C."/>
            <person name="Lipzen A."/>
            <person name="Lutzoni F."/>
            <person name="Magnuson J."/>
            <person name="Mondo S."/>
            <person name="Nolan M."/>
            <person name="Ohm R."/>
            <person name="Pangilinan J."/>
            <person name="Park H.-J."/>
            <person name="Ramirez L."/>
            <person name="Alfaro M."/>
            <person name="Sun H."/>
            <person name="Tritt A."/>
            <person name="Yoshinaga Y."/>
            <person name="Zwiers L.-H."/>
            <person name="Turgeon B."/>
            <person name="Goodwin S."/>
            <person name="Spatafora J."/>
            <person name="Crous P."/>
            <person name="Grigoriev I."/>
        </authorList>
    </citation>
    <scope>NUCLEOTIDE SEQUENCE</scope>
    <source>
        <strain evidence="2">CBS 690.94</strain>
    </source>
</reference>
<dbReference type="Pfam" id="PF06985">
    <property type="entry name" value="HET"/>
    <property type="match status" value="1"/>
</dbReference>
<dbReference type="AlphaFoldDB" id="A0A9P4PKP7"/>
<evidence type="ECO:0000313" key="3">
    <source>
        <dbReference type="Proteomes" id="UP000799764"/>
    </source>
</evidence>
<sequence length="560" mass="63892">MEEKGRQVGLMGKIYSHAQKVITYAGPNVDEVEQQIGLQLVERLQEIFPEDHPVFKIMCTAGTLSEASAELRLRMGQFAELPADLRFTDPMNEQDQYVKQGWRWLMNIMLGEWPQRLWIVQEHFLNSEGEFLIGRDLLQWQPLMGLLFLVSNHVLPREPVDIFYLQRHESMLPTVNSLWTIWKQRAKGRGTGPSNVGGYLPLLVNVHNFFHLKCSDTRDKVYALISISSDVNQGGDGLTIRPDYSEAISPSTLSHRLSAAYIRAGKCIHVMIYASKWFKLSSLPSWSIDIEISGFTAPANPITNGHWTPHPEIESTSRPQLIHNDTALVCKGRIVDCIAQTSRVFRRQAIELTYLELLPSKLEFYHELLHVLGIGFDIHKMTIFCRSLTPHRRRRVTHPMLSDEQSLIADFYCFLCYPIDWLPRSLGVSPIEITGSETLLSRIQSTAVALSALFPPDYLHFVRSTPMQEYQSYNNWQVGEKILGRSFCWSEAGRFCNVMNQAQKGDAIVALSGMDRLFVIREVEPGRYRLIGDAYVDGLMRGEAYEGLDPKDVDYDIVIV</sequence>
<comment type="caution">
    <text evidence="2">The sequence shown here is derived from an EMBL/GenBank/DDBJ whole genome shotgun (WGS) entry which is preliminary data.</text>
</comment>
<dbReference type="EMBL" id="MU001497">
    <property type="protein sequence ID" value="KAF2446860.1"/>
    <property type="molecule type" value="Genomic_DNA"/>
</dbReference>
<dbReference type="InterPro" id="IPR052895">
    <property type="entry name" value="HetReg/Transcr_Mod"/>
</dbReference>
<proteinExistence type="predicted"/>
<evidence type="ECO:0000313" key="2">
    <source>
        <dbReference type="EMBL" id="KAF2446860.1"/>
    </source>
</evidence>
<dbReference type="OrthoDB" id="2157530at2759"/>
<feature type="domain" description="Heterokaryon incompatibility" evidence="1">
    <location>
        <begin position="2"/>
        <end position="122"/>
    </location>
</feature>